<dbReference type="Proteomes" id="UP001139263">
    <property type="component" value="Unassembled WGS sequence"/>
</dbReference>
<dbReference type="InterPro" id="IPR000888">
    <property type="entry name" value="RmlC-like"/>
</dbReference>
<dbReference type="Pfam" id="PF00908">
    <property type="entry name" value="dTDP_sugar_isom"/>
    <property type="match status" value="1"/>
</dbReference>
<feature type="domain" description="NAD(P)-binding" evidence="1">
    <location>
        <begin position="5"/>
        <end position="45"/>
    </location>
</feature>
<accession>A0A9X1V899</accession>
<comment type="caution">
    <text evidence="2">The sequence shown here is derived from an EMBL/GenBank/DDBJ whole genome shotgun (WGS) entry which is preliminary data.</text>
</comment>
<sequence length="89" mass="9594">MKIVVTGGAGFIGSNFVRMMVSEQSDVEVVTYDALTYAGNLANLTGIILSAHDRGILWNDPALGIDWPITKPVLSDKDRLHPLLADAQV</sequence>
<name>A0A9X1V899_9BACL</name>
<organism evidence="2 3">
    <name type="scientific">Sulfoacidibacillus ferrooxidans</name>
    <dbReference type="NCBI Taxonomy" id="2005001"/>
    <lineage>
        <taxon>Bacteria</taxon>
        <taxon>Bacillati</taxon>
        <taxon>Bacillota</taxon>
        <taxon>Bacilli</taxon>
        <taxon>Bacillales</taxon>
        <taxon>Alicyclobacillaceae</taxon>
        <taxon>Sulfoacidibacillus</taxon>
    </lineage>
</organism>
<dbReference type="InterPro" id="IPR036291">
    <property type="entry name" value="NAD(P)-bd_dom_sf"/>
</dbReference>
<keyword evidence="3" id="KW-1185">Reference proteome</keyword>
<evidence type="ECO:0000313" key="2">
    <source>
        <dbReference type="EMBL" id="MCI0183441.1"/>
    </source>
</evidence>
<dbReference type="SUPFAM" id="SSF51182">
    <property type="entry name" value="RmlC-like cupins"/>
    <property type="match status" value="1"/>
</dbReference>
<evidence type="ECO:0000259" key="1">
    <source>
        <dbReference type="Pfam" id="PF16363"/>
    </source>
</evidence>
<dbReference type="RefSeq" id="WP_272879843.1">
    <property type="nucleotide sequence ID" value="NZ_JALBUF010000004.1"/>
</dbReference>
<dbReference type="InterPro" id="IPR016040">
    <property type="entry name" value="NAD(P)-bd_dom"/>
</dbReference>
<proteinExistence type="predicted"/>
<dbReference type="InterPro" id="IPR011051">
    <property type="entry name" value="RmlC_Cupin_sf"/>
</dbReference>
<protein>
    <recommendedName>
        <fullName evidence="1">NAD(P)-binding domain-containing protein</fullName>
    </recommendedName>
</protein>
<dbReference type="AlphaFoldDB" id="A0A9X1V899"/>
<dbReference type="EMBL" id="JALBUF010000004">
    <property type="protein sequence ID" value="MCI0183441.1"/>
    <property type="molecule type" value="Genomic_DNA"/>
</dbReference>
<dbReference type="Pfam" id="PF16363">
    <property type="entry name" value="GDP_Man_Dehyd"/>
    <property type="match status" value="1"/>
</dbReference>
<dbReference type="SUPFAM" id="SSF51735">
    <property type="entry name" value="NAD(P)-binding Rossmann-fold domains"/>
    <property type="match status" value="1"/>
</dbReference>
<evidence type="ECO:0000313" key="3">
    <source>
        <dbReference type="Proteomes" id="UP001139263"/>
    </source>
</evidence>
<gene>
    <name evidence="2" type="ORF">MM817_01718</name>
</gene>
<dbReference type="GO" id="GO:0008830">
    <property type="term" value="F:dTDP-4-dehydrorhamnose 3,5-epimerase activity"/>
    <property type="evidence" value="ECO:0007669"/>
    <property type="project" value="InterPro"/>
</dbReference>
<dbReference type="Gene3D" id="3.40.50.720">
    <property type="entry name" value="NAD(P)-binding Rossmann-like Domain"/>
    <property type="match status" value="1"/>
</dbReference>
<reference evidence="2" key="1">
    <citation type="submission" date="2022-03" db="EMBL/GenBank/DDBJ databases">
        <title>Draft Genome Sequence of Firmicute Strain S0AB, a Heterotrophic Iron/Sulfur-Oxidizing Extreme Acidophile.</title>
        <authorList>
            <person name="Vergara E."/>
            <person name="Pakostova E."/>
            <person name="Johnson D.B."/>
            <person name="Holmes D.S."/>
        </authorList>
    </citation>
    <scope>NUCLEOTIDE SEQUENCE</scope>
    <source>
        <strain evidence="2">S0AB</strain>
    </source>
</reference>